<organism evidence="5 6">
    <name type="scientific">Sphingomonas taxi</name>
    <dbReference type="NCBI Taxonomy" id="1549858"/>
    <lineage>
        <taxon>Bacteria</taxon>
        <taxon>Pseudomonadati</taxon>
        <taxon>Pseudomonadota</taxon>
        <taxon>Alphaproteobacteria</taxon>
        <taxon>Sphingomonadales</taxon>
        <taxon>Sphingomonadaceae</taxon>
        <taxon>Sphingomonas</taxon>
    </lineage>
</organism>
<dbReference type="SUPFAM" id="SSF48208">
    <property type="entry name" value="Six-hairpin glycosidases"/>
    <property type="match status" value="1"/>
</dbReference>
<dbReference type="InterPro" id="IPR012341">
    <property type="entry name" value="6hp_glycosidase-like_sf"/>
</dbReference>
<proteinExistence type="predicted"/>
<dbReference type="AlphaFoldDB" id="A0A2W4Z2T8"/>
<evidence type="ECO:0000259" key="4">
    <source>
        <dbReference type="Pfam" id="PF22124"/>
    </source>
</evidence>
<evidence type="ECO:0000256" key="1">
    <source>
        <dbReference type="SAM" id="MobiDB-lite"/>
    </source>
</evidence>
<dbReference type="Proteomes" id="UP000249555">
    <property type="component" value="Unassembled WGS sequence"/>
</dbReference>
<evidence type="ECO:0000313" key="6">
    <source>
        <dbReference type="Proteomes" id="UP000249555"/>
    </source>
</evidence>
<dbReference type="GO" id="GO:0004560">
    <property type="term" value="F:alpha-L-fucosidase activity"/>
    <property type="evidence" value="ECO:0007669"/>
    <property type="project" value="InterPro"/>
</dbReference>
<dbReference type="PANTHER" id="PTHR31084">
    <property type="entry name" value="ALPHA-L-FUCOSIDASE 2"/>
    <property type="match status" value="1"/>
</dbReference>
<feature type="domain" description="Glycosyl hydrolase family 95 N-terminal" evidence="2">
    <location>
        <begin position="65"/>
        <end position="314"/>
    </location>
</feature>
<evidence type="ECO:0000313" key="5">
    <source>
        <dbReference type="EMBL" id="PZO76006.1"/>
    </source>
</evidence>
<gene>
    <name evidence="5" type="ORF">DI640_03880</name>
</gene>
<sequence>MRSVGRSASGRRSISEVGTKSPASGRVSRRAVLAGGTGSVVAGLLTRVGDAGAAEPGTDARHRITADQPATEWLLGHPVGNGQLGAMMGGGVARDVLSLNHDALWSGQPAGSPDQDGREALAAVRQAVFAGDPVGADRLSKSLQGPFSASYAPMADLELEMDHADAPQAYRRALDLDRAVASVGYRCGDVTFSRELFVSHPDAVIVLRLTSDRRGAIDCRLKLTSKLRAMATATANAGSNRITLVGKAPTLSEPNYRDVSDPVRYSDAPGQGMAFATILSVETEGGTVAGSDGTLHIRGATTVLIRIAAATGFRRFDLMPDTPVEAVRASAERILAAGTRHGYKTLLNRHVADHQALYRRASLELHGVASDRDTPRAERLFQLGRYLMIASSRSHTMPANLQGVWNTELRPPWSANYTTNINLQMNYWPAESCNLADCHLPLIDHIERLAVTGTQTARRLYGLPGWCVHHNSDLWAMSNPVGAGVGDPNWANWPMAGPWLVQHVWEHYRFGGDRAFLRARGFPLMRSCAEFCAAWLVRDPHSGHLTTAPSISPENLFLTASGKSVAISAGCTMDLALIRELFANCIAAMAVIGDVDGLSARLAGLLEQLEPYRVGRYGQLQEWSTDFAEQDPGHRHISHLYPLYPGDAIDPVRTPRLAQAARASMARREAHGGASTGWSRAWATAVWARLGDGAQAGRSLSAFIANSVAANLLDTHPAQPRPVFQIDGNLGITAAIAEMLLQSRETAIALLPALPPQWTSGRVAGLRARGGHEVAMTWSGLHVDATLTAGGGRLAVRMPPGFAPVTVSHRGKAIRFERAERVITFATIAGRPYCVALRRAGTA</sequence>
<dbReference type="PIRSF" id="PIRSF007663">
    <property type="entry name" value="UCP007663"/>
    <property type="match status" value="1"/>
</dbReference>
<feature type="compositionally biased region" description="Low complexity" evidence="1">
    <location>
        <begin position="1"/>
        <end position="12"/>
    </location>
</feature>
<dbReference type="GO" id="GO:0005975">
    <property type="term" value="P:carbohydrate metabolic process"/>
    <property type="evidence" value="ECO:0007669"/>
    <property type="project" value="InterPro"/>
</dbReference>
<dbReference type="PANTHER" id="PTHR31084:SF0">
    <property type="entry name" value="ALPHA-L-FUCOSIDASE 2"/>
    <property type="match status" value="1"/>
</dbReference>
<feature type="domain" description="Alpha fucosidase A-like C-terminal" evidence="3">
    <location>
        <begin position="742"/>
        <end position="835"/>
    </location>
</feature>
<reference evidence="5 6" key="1">
    <citation type="submission" date="2017-08" db="EMBL/GenBank/DDBJ databases">
        <title>Infants hospitalized years apart are colonized by the same room-sourced microbial strains.</title>
        <authorList>
            <person name="Brooks B."/>
            <person name="Olm M.R."/>
            <person name="Firek B.A."/>
            <person name="Baker R."/>
            <person name="Thomas B.C."/>
            <person name="Morowitz M.J."/>
            <person name="Banfield J.F."/>
        </authorList>
    </citation>
    <scope>NUCLEOTIDE SEQUENCE [LARGE SCALE GENOMIC DNA]</scope>
    <source>
        <strain evidence="5">S2_018_000_R3_119</strain>
    </source>
</reference>
<dbReference type="Pfam" id="PF21307">
    <property type="entry name" value="Glyco_hydro_95_C"/>
    <property type="match status" value="1"/>
</dbReference>
<dbReference type="Gene3D" id="1.50.10.10">
    <property type="match status" value="1"/>
</dbReference>
<accession>A0A2W4Z2T8</accession>
<dbReference type="InterPro" id="IPR049053">
    <property type="entry name" value="AFCA-like_C"/>
</dbReference>
<evidence type="ECO:0000259" key="3">
    <source>
        <dbReference type="Pfam" id="PF21307"/>
    </source>
</evidence>
<protein>
    <submittedName>
        <fullName evidence="5">Twin-arginine translocation pathway signal protein</fullName>
    </submittedName>
</protein>
<dbReference type="InterPro" id="IPR054363">
    <property type="entry name" value="GH95_cat"/>
</dbReference>
<comment type="caution">
    <text evidence="5">The sequence shown here is derived from an EMBL/GenBank/DDBJ whole genome shotgun (WGS) entry which is preliminary data.</text>
</comment>
<feature type="domain" description="Glycosyl hydrolase family 95 catalytic" evidence="4">
    <location>
        <begin position="342"/>
        <end position="740"/>
    </location>
</feature>
<dbReference type="EMBL" id="QFMX01000003">
    <property type="protein sequence ID" value="PZO76006.1"/>
    <property type="molecule type" value="Genomic_DNA"/>
</dbReference>
<feature type="region of interest" description="Disordered" evidence="1">
    <location>
        <begin position="1"/>
        <end position="30"/>
    </location>
</feature>
<dbReference type="InterPro" id="IPR016518">
    <property type="entry name" value="Alpha-L-fucosidase"/>
</dbReference>
<name>A0A2W4Z2T8_9SPHN</name>
<evidence type="ECO:0000259" key="2">
    <source>
        <dbReference type="Pfam" id="PF14498"/>
    </source>
</evidence>
<dbReference type="Pfam" id="PF14498">
    <property type="entry name" value="Glyco_hyd_65N_2"/>
    <property type="match status" value="1"/>
</dbReference>
<dbReference type="Pfam" id="PF22124">
    <property type="entry name" value="Glyco_hydro_95_cat"/>
    <property type="match status" value="1"/>
</dbReference>
<dbReference type="InterPro" id="IPR027414">
    <property type="entry name" value="GH95_N_dom"/>
</dbReference>
<dbReference type="InterPro" id="IPR008928">
    <property type="entry name" value="6-hairpin_glycosidase_sf"/>
</dbReference>